<dbReference type="InterPro" id="IPR036137">
    <property type="entry name" value="Focal_adhe_kin_target_dom_sf"/>
</dbReference>
<dbReference type="GO" id="GO:0007172">
    <property type="term" value="P:signal complex assembly"/>
    <property type="evidence" value="ECO:0007669"/>
    <property type="project" value="InterPro"/>
</dbReference>
<dbReference type="EMBL" id="OC006010">
    <property type="protein sequence ID" value="CAD7265823.1"/>
    <property type="molecule type" value="Genomic_DNA"/>
</dbReference>
<evidence type="ECO:0000313" key="3">
    <source>
        <dbReference type="EMBL" id="CAD7265823.1"/>
    </source>
</evidence>
<feature type="compositionally biased region" description="Polar residues" evidence="1">
    <location>
        <begin position="212"/>
        <end position="225"/>
    </location>
</feature>
<feature type="domain" description="Focal AT" evidence="2">
    <location>
        <begin position="9"/>
        <end position="115"/>
    </location>
</feature>
<gene>
    <name evidence="3" type="ORF">TSIB3V08_LOCUS9853</name>
</gene>
<protein>
    <recommendedName>
        <fullName evidence="2">Focal AT domain-containing protein</fullName>
    </recommendedName>
</protein>
<feature type="domain" description="Focal AT" evidence="2">
    <location>
        <begin position="129"/>
        <end position="159"/>
    </location>
</feature>
<organism evidence="3">
    <name type="scientific">Timema shepardi</name>
    <name type="common">Walking stick</name>
    <dbReference type="NCBI Taxonomy" id="629360"/>
    <lineage>
        <taxon>Eukaryota</taxon>
        <taxon>Metazoa</taxon>
        <taxon>Ecdysozoa</taxon>
        <taxon>Arthropoda</taxon>
        <taxon>Hexapoda</taxon>
        <taxon>Insecta</taxon>
        <taxon>Pterygota</taxon>
        <taxon>Neoptera</taxon>
        <taxon>Polyneoptera</taxon>
        <taxon>Phasmatodea</taxon>
        <taxon>Timematodea</taxon>
        <taxon>Timematoidea</taxon>
        <taxon>Timematidae</taxon>
        <taxon>Timema</taxon>
    </lineage>
</organism>
<reference evidence="3" key="1">
    <citation type="submission" date="2020-11" db="EMBL/GenBank/DDBJ databases">
        <authorList>
            <person name="Tran Van P."/>
        </authorList>
    </citation>
    <scope>NUCLEOTIDE SEQUENCE</scope>
</reference>
<evidence type="ECO:0000259" key="2">
    <source>
        <dbReference type="Pfam" id="PF03623"/>
    </source>
</evidence>
<dbReference type="GO" id="GO:0004713">
    <property type="term" value="F:protein tyrosine kinase activity"/>
    <property type="evidence" value="ECO:0007669"/>
    <property type="project" value="InterPro"/>
</dbReference>
<dbReference type="Gene3D" id="1.20.5.540">
    <property type="entry name" value="Single helix bin"/>
    <property type="match status" value="1"/>
</dbReference>
<dbReference type="Pfam" id="PF03623">
    <property type="entry name" value="Focal_AT"/>
    <property type="match status" value="2"/>
</dbReference>
<sequence length="256" mass="28412">MDKMEPTPTADLDRTNDKVYECTTSVVKAVMSLSQGVQQSKADQYLELVRRVGIELRSLLSSVDFLVPIFPITTHREVEMAHKVLSKDMGELVNAMKLAQKYTPTTLDAEYRNDMKSQFVTSVNVIVTCSPRGMLSAAHILAMDAKNLLDVIDSIRIRYSEVNSFICTVVHPVVEDHCAEEEDVQNQRFQEDTKSSVQDTNVVSSLERHKTTSQSVIPPQPQYSITKKLPLVAASRSTTPPSQAEESAPAPVSLDS</sequence>
<feature type="region of interest" description="Disordered" evidence="1">
    <location>
        <begin position="186"/>
        <end position="256"/>
    </location>
</feature>
<dbReference type="Gene3D" id="1.20.120.330">
    <property type="entry name" value="Nucleotidyltransferases domain 2"/>
    <property type="match status" value="2"/>
</dbReference>
<accession>A0A7R9G4K7</accession>
<dbReference type="AlphaFoldDB" id="A0A7R9G4K7"/>
<feature type="compositionally biased region" description="Polar residues" evidence="1">
    <location>
        <begin position="195"/>
        <end position="204"/>
    </location>
</feature>
<dbReference type="GO" id="GO:0005925">
    <property type="term" value="C:focal adhesion"/>
    <property type="evidence" value="ECO:0007669"/>
    <property type="project" value="InterPro"/>
</dbReference>
<dbReference type="SUPFAM" id="SSF68993">
    <property type="entry name" value="FAT domain of focal adhesion kinase"/>
    <property type="match status" value="1"/>
</dbReference>
<dbReference type="PANTHER" id="PTHR46221">
    <property type="entry name" value="FERM AND PDZ DOMAIN-CONTAINING PROTEIN FAMILY MEMBER"/>
    <property type="match status" value="1"/>
</dbReference>
<evidence type="ECO:0000256" key="1">
    <source>
        <dbReference type="SAM" id="MobiDB-lite"/>
    </source>
</evidence>
<proteinExistence type="predicted"/>
<name>A0A7R9G4K7_TIMSH</name>
<feature type="compositionally biased region" description="Low complexity" evidence="1">
    <location>
        <begin position="240"/>
        <end position="256"/>
    </location>
</feature>
<dbReference type="InterPro" id="IPR005189">
    <property type="entry name" value="Focal_adhesion_kin_target_dom"/>
</dbReference>
<dbReference type="PANTHER" id="PTHR46221:SF9">
    <property type="entry name" value="NON-SPECIFIC PROTEIN-TYROSINE KINASE"/>
    <property type="match status" value="1"/>
</dbReference>